<name>A0A481Z8Y5_9VIRU</name>
<sequence>MIFFTHLRKYKMKDLILKSLADRCAEVLLQNLEYVDVSKLPDELTYKLLRKSCSANHNDGLIPAYTYHIKEPERSTSRREYANQIRRYLDEVEDIYGEENKTEKAYELFEYMVQEKRHFQITASTRNKGFRLVVKRKLIGFWHKHHLDRMKSYWVQLFDEPFPNKKTQKRYVLKGKSVEELSRRELIDNVDLLTEYRESVDFVVTSPSMKELQDWLREALTVFDE</sequence>
<organism evidence="1">
    <name type="scientific">Pithovirus LCPAC304</name>
    <dbReference type="NCBI Taxonomy" id="2506594"/>
    <lineage>
        <taxon>Viruses</taxon>
        <taxon>Pithoviruses</taxon>
    </lineage>
</organism>
<dbReference type="EMBL" id="MK500565">
    <property type="protein sequence ID" value="QBK91842.1"/>
    <property type="molecule type" value="Genomic_DNA"/>
</dbReference>
<protein>
    <submittedName>
        <fullName evidence="1">Uncharacterized protein</fullName>
    </submittedName>
</protein>
<gene>
    <name evidence="1" type="ORF">LCPAC304_01810</name>
</gene>
<proteinExistence type="predicted"/>
<reference evidence="1" key="1">
    <citation type="journal article" date="2019" name="MBio">
        <title>Virus Genomes from Deep Sea Sediments Expand the Ocean Megavirome and Support Independent Origins of Viral Gigantism.</title>
        <authorList>
            <person name="Backstrom D."/>
            <person name="Yutin N."/>
            <person name="Jorgensen S.L."/>
            <person name="Dharamshi J."/>
            <person name="Homa F."/>
            <person name="Zaremba-Niedwiedzka K."/>
            <person name="Spang A."/>
            <person name="Wolf Y.I."/>
            <person name="Koonin E.V."/>
            <person name="Ettema T.J."/>
        </authorList>
    </citation>
    <scope>NUCLEOTIDE SEQUENCE</scope>
</reference>
<evidence type="ECO:0000313" key="1">
    <source>
        <dbReference type="EMBL" id="QBK91842.1"/>
    </source>
</evidence>
<accession>A0A481Z8Y5</accession>